<feature type="region of interest" description="Disordered" evidence="1">
    <location>
        <begin position="200"/>
        <end position="227"/>
    </location>
</feature>
<dbReference type="AlphaFoldDB" id="A0A165JRN6"/>
<dbReference type="EMBL" id="KV423918">
    <property type="protein sequence ID" value="KZT62183.1"/>
    <property type="molecule type" value="Genomic_DNA"/>
</dbReference>
<dbReference type="OrthoDB" id="10413048at2759"/>
<organism evidence="2 3">
    <name type="scientific">Calocera cornea HHB12733</name>
    <dbReference type="NCBI Taxonomy" id="1353952"/>
    <lineage>
        <taxon>Eukaryota</taxon>
        <taxon>Fungi</taxon>
        <taxon>Dikarya</taxon>
        <taxon>Basidiomycota</taxon>
        <taxon>Agaricomycotina</taxon>
        <taxon>Dacrymycetes</taxon>
        <taxon>Dacrymycetales</taxon>
        <taxon>Dacrymycetaceae</taxon>
        <taxon>Calocera</taxon>
    </lineage>
</organism>
<name>A0A165JRN6_9BASI</name>
<sequence length="521" mass="60933">MPPRVSKPRILPCPPPPLFLPTLPADSSEYLRSRDMVVNRVKDLFPELDENGVELPLPVADRRSWPQYHIILVAFLDDKFRRLCWHFRPCERMLTPANSDYPGRYVLVCCYSTSWPDKVCGYRELEMHYEIRIAKNQPLVAPASPIVFPPGQGPTWLPVRAQLEFGMVRIWEAPDEAQLQRMYDQRRDLGQLVIGWDDLDDSDEEGQAGQPRDPSPPYEEEELPRDPKERDRLFWKLFHKREAVKQAFLKQAKRWKPTDQEIANFYRDVAVDQHKMALLGLAPGRIHVRTLKEILAGRRNLIRVQNWGAQEEFRAAHSQPITEDDYDREDWDTRWTRLRSYLRNEGLPFALPFLHECLEASNVLGVQVHQGCLRALADVVRLANDQYQGRMPPEYPPARPDDEGKTMRMDDFLEFLCSTDHQPLREIHYIQDKAAFLSEFIGMHELWRTYDEFEIPWVKMHRAAKDAHRAIVSAAAQRSFQTTMVNSVRVQSGEELLREVLSEHRPEDPASQNWNFYASWT</sequence>
<proteinExistence type="predicted"/>
<accession>A0A165JRN6</accession>
<protein>
    <submittedName>
        <fullName evidence="2">Uncharacterized protein</fullName>
    </submittedName>
</protein>
<dbReference type="Proteomes" id="UP000076842">
    <property type="component" value="Unassembled WGS sequence"/>
</dbReference>
<evidence type="ECO:0000256" key="1">
    <source>
        <dbReference type="SAM" id="MobiDB-lite"/>
    </source>
</evidence>
<keyword evidence="3" id="KW-1185">Reference proteome</keyword>
<dbReference type="InParanoid" id="A0A165JRN6"/>
<evidence type="ECO:0000313" key="3">
    <source>
        <dbReference type="Proteomes" id="UP000076842"/>
    </source>
</evidence>
<reference evidence="2 3" key="1">
    <citation type="journal article" date="2016" name="Mol. Biol. Evol.">
        <title>Comparative Genomics of Early-Diverging Mushroom-Forming Fungi Provides Insights into the Origins of Lignocellulose Decay Capabilities.</title>
        <authorList>
            <person name="Nagy L.G."/>
            <person name="Riley R."/>
            <person name="Tritt A."/>
            <person name="Adam C."/>
            <person name="Daum C."/>
            <person name="Floudas D."/>
            <person name="Sun H."/>
            <person name="Yadav J.S."/>
            <person name="Pangilinan J."/>
            <person name="Larsson K.H."/>
            <person name="Matsuura K."/>
            <person name="Barry K."/>
            <person name="Labutti K."/>
            <person name="Kuo R."/>
            <person name="Ohm R.A."/>
            <person name="Bhattacharya S.S."/>
            <person name="Shirouzu T."/>
            <person name="Yoshinaga Y."/>
            <person name="Martin F.M."/>
            <person name="Grigoriev I.V."/>
            <person name="Hibbett D.S."/>
        </authorList>
    </citation>
    <scope>NUCLEOTIDE SEQUENCE [LARGE SCALE GENOMIC DNA]</scope>
    <source>
        <strain evidence="2 3">HHB12733</strain>
    </source>
</reference>
<gene>
    <name evidence="2" type="ORF">CALCODRAFT_505756</name>
</gene>
<evidence type="ECO:0000313" key="2">
    <source>
        <dbReference type="EMBL" id="KZT62183.1"/>
    </source>
</evidence>